<evidence type="ECO:0000313" key="4">
    <source>
        <dbReference type="Proteomes" id="UP001589793"/>
    </source>
</evidence>
<dbReference type="Proteomes" id="UP001589793">
    <property type="component" value="Unassembled WGS sequence"/>
</dbReference>
<evidence type="ECO:0000259" key="2">
    <source>
        <dbReference type="SMART" id="SM00871"/>
    </source>
</evidence>
<gene>
    <name evidence="3" type="ORF">ACFFF6_00930</name>
</gene>
<evidence type="ECO:0000313" key="3">
    <source>
        <dbReference type="EMBL" id="MFC0672512.1"/>
    </source>
</evidence>
<dbReference type="EMBL" id="JBHLSV010000001">
    <property type="protein sequence ID" value="MFC0672512.1"/>
    <property type="molecule type" value="Genomic_DNA"/>
</dbReference>
<dbReference type="Pfam" id="PF06445">
    <property type="entry name" value="GyrI-like"/>
    <property type="match status" value="1"/>
</dbReference>
<feature type="domain" description="AraC effector-binding" evidence="2">
    <location>
        <begin position="4"/>
        <end position="150"/>
    </location>
</feature>
<evidence type="ECO:0000256" key="1">
    <source>
        <dbReference type="SAM" id="MobiDB-lite"/>
    </source>
</evidence>
<dbReference type="Gene3D" id="3.20.80.10">
    <property type="entry name" value="Regulatory factor, effector binding domain"/>
    <property type="match status" value="1"/>
</dbReference>
<dbReference type="SUPFAM" id="SSF55136">
    <property type="entry name" value="Probable bacterial effector-binding domain"/>
    <property type="match status" value="1"/>
</dbReference>
<name>A0ABV6R6A7_9MICO</name>
<proteinExistence type="predicted"/>
<dbReference type="RefSeq" id="WP_376977342.1">
    <property type="nucleotide sequence ID" value="NZ_JBHLSV010000001.1"/>
</dbReference>
<feature type="region of interest" description="Disordered" evidence="1">
    <location>
        <begin position="126"/>
        <end position="157"/>
    </location>
</feature>
<sequence length="157" mass="16403">MSPREFEEKALPPLRLAARRMSVPDQPSVGAVVGGLFDAAAEAIGPAAARAGTAIALYDMDGDGVHITVGFTVDGPTPGRAEVLEIPGVPHALCTVHLGSPEGIGSSWAALHEALAARGLTPTWPSREVYREGEPEDPSGWVTELQQGFDPAGRRTD</sequence>
<accession>A0ABV6R6A7</accession>
<reference evidence="3 4" key="1">
    <citation type="submission" date="2024-09" db="EMBL/GenBank/DDBJ databases">
        <authorList>
            <person name="Sun Q."/>
            <person name="Mori K."/>
        </authorList>
    </citation>
    <scope>NUCLEOTIDE SEQUENCE [LARGE SCALE GENOMIC DNA]</scope>
    <source>
        <strain evidence="3 4">CICC 10874</strain>
    </source>
</reference>
<keyword evidence="4" id="KW-1185">Reference proteome</keyword>
<dbReference type="InterPro" id="IPR029442">
    <property type="entry name" value="GyrI-like"/>
</dbReference>
<dbReference type="InterPro" id="IPR011256">
    <property type="entry name" value="Reg_factor_effector_dom_sf"/>
</dbReference>
<dbReference type="InterPro" id="IPR010499">
    <property type="entry name" value="AraC_E-bd"/>
</dbReference>
<comment type="caution">
    <text evidence="3">The sequence shown here is derived from an EMBL/GenBank/DDBJ whole genome shotgun (WGS) entry which is preliminary data.</text>
</comment>
<organism evidence="3 4">
    <name type="scientific">Brachybacterium hainanense</name>
    <dbReference type="NCBI Taxonomy" id="1541174"/>
    <lineage>
        <taxon>Bacteria</taxon>
        <taxon>Bacillati</taxon>
        <taxon>Actinomycetota</taxon>
        <taxon>Actinomycetes</taxon>
        <taxon>Micrococcales</taxon>
        <taxon>Dermabacteraceae</taxon>
        <taxon>Brachybacterium</taxon>
    </lineage>
</organism>
<dbReference type="SMART" id="SM00871">
    <property type="entry name" value="AraC_E_bind"/>
    <property type="match status" value="1"/>
</dbReference>
<protein>
    <submittedName>
        <fullName evidence="3">GyrI-like domain-containing protein</fullName>
    </submittedName>
</protein>